<accession>A0AAE8SMA4</accession>
<organism evidence="2 3">
    <name type="scientific">Fusarium torulosum</name>
    <dbReference type="NCBI Taxonomy" id="33205"/>
    <lineage>
        <taxon>Eukaryota</taxon>
        <taxon>Fungi</taxon>
        <taxon>Dikarya</taxon>
        <taxon>Ascomycota</taxon>
        <taxon>Pezizomycotina</taxon>
        <taxon>Sordariomycetes</taxon>
        <taxon>Hypocreomycetidae</taxon>
        <taxon>Hypocreales</taxon>
        <taxon>Nectriaceae</taxon>
        <taxon>Fusarium</taxon>
    </lineage>
</organism>
<evidence type="ECO:0000313" key="2">
    <source>
        <dbReference type="EMBL" id="SPJ83891.1"/>
    </source>
</evidence>
<dbReference type="EMBL" id="ONZP01000405">
    <property type="protein sequence ID" value="SPJ83891.1"/>
    <property type="molecule type" value="Genomic_DNA"/>
</dbReference>
<dbReference type="AlphaFoldDB" id="A0AAE8SMA4"/>
<gene>
    <name evidence="2" type="ORF">FTOL_10407</name>
</gene>
<sequence>MEKKTLGLILGISALSLIGGALTIYHCCLKKKPDEEHSPFYPGTPSTPSPRPSLTVLEPRPWEPKTSDPVA</sequence>
<evidence type="ECO:0000313" key="3">
    <source>
        <dbReference type="Proteomes" id="UP001187734"/>
    </source>
</evidence>
<name>A0AAE8SMA4_9HYPO</name>
<comment type="caution">
    <text evidence="2">The sequence shown here is derived from an EMBL/GenBank/DDBJ whole genome shotgun (WGS) entry which is preliminary data.</text>
</comment>
<feature type="compositionally biased region" description="Basic and acidic residues" evidence="1">
    <location>
        <begin position="60"/>
        <end position="71"/>
    </location>
</feature>
<protein>
    <submittedName>
        <fullName evidence="2">Uncharacterized protein</fullName>
    </submittedName>
</protein>
<feature type="region of interest" description="Disordered" evidence="1">
    <location>
        <begin position="36"/>
        <end position="71"/>
    </location>
</feature>
<keyword evidence="3" id="KW-1185">Reference proteome</keyword>
<proteinExistence type="predicted"/>
<reference evidence="2" key="1">
    <citation type="submission" date="2018-03" db="EMBL/GenBank/DDBJ databases">
        <authorList>
            <person name="Guldener U."/>
        </authorList>
    </citation>
    <scope>NUCLEOTIDE SEQUENCE</scope>
</reference>
<evidence type="ECO:0000256" key="1">
    <source>
        <dbReference type="SAM" id="MobiDB-lite"/>
    </source>
</evidence>
<dbReference type="Proteomes" id="UP001187734">
    <property type="component" value="Unassembled WGS sequence"/>
</dbReference>